<dbReference type="RefSeq" id="WP_069326311.1">
    <property type="nucleotide sequence ID" value="NZ_MDER01000029.1"/>
</dbReference>
<dbReference type="GO" id="GO:0008870">
    <property type="term" value="F:galactoside O-acetyltransferase activity"/>
    <property type="evidence" value="ECO:0007669"/>
    <property type="project" value="TreeGrafter"/>
</dbReference>
<dbReference type="InterPro" id="IPR001451">
    <property type="entry name" value="Hexapep"/>
</dbReference>
<dbReference type="CDD" id="cd03357">
    <property type="entry name" value="LbH_MAT_GAT"/>
    <property type="match status" value="1"/>
</dbReference>
<proteinExistence type="inferred from homology"/>
<comment type="caution">
    <text evidence="7">The sequence shown here is derived from an EMBL/GenBank/DDBJ whole genome shotgun (WGS) entry which is preliminary data.</text>
</comment>
<dbReference type="PATRIC" id="fig|1886670.3.peg.875"/>
<evidence type="ECO:0000256" key="3">
    <source>
        <dbReference type="ARBA" id="ARBA00022737"/>
    </source>
</evidence>
<keyword evidence="3" id="KW-0677">Repeat</keyword>
<organism evidence="7 8">
    <name type="scientific">Paenibacillus nuruki</name>
    <dbReference type="NCBI Taxonomy" id="1886670"/>
    <lineage>
        <taxon>Bacteria</taxon>
        <taxon>Bacillati</taxon>
        <taxon>Bacillota</taxon>
        <taxon>Bacilli</taxon>
        <taxon>Bacillales</taxon>
        <taxon>Paenibacillaceae</taxon>
        <taxon>Paenibacillus</taxon>
    </lineage>
</organism>
<comment type="similarity">
    <text evidence="1 5">Belongs to the transferase hexapeptide repeat family.</text>
</comment>
<evidence type="ECO:0000256" key="4">
    <source>
        <dbReference type="ARBA" id="ARBA00023315"/>
    </source>
</evidence>
<evidence type="ECO:0000256" key="5">
    <source>
        <dbReference type="RuleBase" id="RU367021"/>
    </source>
</evidence>
<name>A0A1E3L9S1_9BACL</name>
<dbReference type="PANTHER" id="PTHR43017:SF1">
    <property type="entry name" value="ACETYLTRANSFERASE YJL218W-RELATED"/>
    <property type="match status" value="1"/>
</dbReference>
<reference evidence="7 8" key="1">
    <citation type="submission" date="2016-08" db="EMBL/GenBank/DDBJ databases">
        <title>Genome sequencing of Paenibacillus sp. TI45-13ar, isolated from Korean traditional nuruk.</title>
        <authorList>
            <person name="Kim S.-J."/>
        </authorList>
    </citation>
    <scope>NUCLEOTIDE SEQUENCE [LARGE SCALE GENOMIC DNA]</scope>
    <source>
        <strain evidence="7 8">TI45-13ar</strain>
    </source>
</reference>
<protein>
    <recommendedName>
        <fullName evidence="5">Acetyltransferase</fullName>
        <ecNumber evidence="5">2.3.1.-</ecNumber>
    </recommendedName>
</protein>
<dbReference type="Gene3D" id="2.160.10.10">
    <property type="entry name" value="Hexapeptide repeat proteins"/>
    <property type="match status" value="1"/>
</dbReference>
<accession>A0A1E3L9S1</accession>
<keyword evidence="2 5" id="KW-0808">Transferase</keyword>
<dbReference type="InterPro" id="IPR018357">
    <property type="entry name" value="Hexapep_transf_CS"/>
</dbReference>
<dbReference type="PANTHER" id="PTHR43017">
    <property type="entry name" value="GALACTOSIDE O-ACETYLTRANSFERASE"/>
    <property type="match status" value="1"/>
</dbReference>
<dbReference type="Pfam" id="PF12464">
    <property type="entry name" value="Mac"/>
    <property type="match status" value="1"/>
</dbReference>
<evidence type="ECO:0000313" key="7">
    <source>
        <dbReference type="EMBL" id="ODP29700.1"/>
    </source>
</evidence>
<gene>
    <name evidence="7" type="ORF">PTI45_00854</name>
</gene>
<sequence>MATDKEKMLAQKLYMAGVGELATDNKKSRMLTRLFNNTTAEQWEYRTELLQQLLESAGKNVFIEPPFRCDYGCHITIGNNFYANYDCIIIDVAKVKIGNNVFFGPRVGVYTAGHPIDPDVRNTLLEFGKEITIGNDVWIGANAVINPGVTIGNNVIIGSGSVVTKDIPDNVIAVGNPCKVLRAITAEDKQYWEQQKAEYEADIEH</sequence>
<dbReference type="STRING" id="1886670.PTI45_00854"/>
<dbReference type="Proteomes" id="UP000094578">
    <property type="component" value="Unassembled WGS sequence"/>
</dbReference>
<dbReference type="PROSITE" id="PS00101">
    <property type="entry name" value="HEXAPEP_TRANSFERASES"/>
    <property type="match status" value="1"/>
</dbReference>
<dbReference type="Pfam" id="PF00132">
    <property type="entry name" value="Hexapep"/>
    <property type="match status" value="1"/>
</dbReference>
<evidence type="ECO:0000256" key="1">
    <source>
        <dbReference type="ARBA" id="ARBA00007274"/>
    </source>
</evidence>
<evidence type="ECO:0000313" key="8">
    <source>
        <dbReference type="Proteomes" id="UP000094578"/>
    </source>
</evidence>
<dbReference type="EMBL" id="MDER01000029">
    <property type="protein sequence ID" value="ODP29700.1"/>
    <property type="molecule type" value="Genomic_DNA"/>
</dbReference>
<evidence type="ECO:0000259" key="6">
    <source>
        <dbReference type="SMART" id="SM01266"/>
    </source>
</evidence>
<dbReference type="SMART" id="SM01266">
    <property type="entry name" value="Mac"/>
    <property type="match status" value="1"/>
</dbReference>
<dbReference type="EC" id="2.3.1.-" evidence="5"/>
<dbReference type="SUPFAM" id="SSF51161">
    <property type="entry name" value="Trimeric LpxA-like enzymes"/>
    <property type="match status" value="1"/>
</dbReference>
<dbReference type="InterPro" id="IPR024688">
    <property type="entry name" value="Mac_dom"/>
</dbReference>
<dbReference type="AlphaFoldDB" id="A0A1E3L9S1"/>
<dbReference type="FunFam" id="2.160.10.10:FF:000008">
    <property type="entry name" value="Maltose O-acetyltransferase"/>
    <property type="match status" value="1"/>
</dbReference>
<keyword evidence="8" id="KW-1185">Reference proteome</keyword>
<keyword evidence="4 5" id="KW-0012">Acyltransferase</keyword>
<feature type="domain" description="Maltose/galactoside acetyltransferase" evidence="6">
    <location>
        <begin position="5"/>
        <end position="59"/>
    </location>
</feature>
<dbReference type="InterPro" id="IPR039369">
    <property type="entry name" value="LacA-like"/>
</dbReference>
<dbReference type="InterPro" id="IPR011004">
    <property type="entry name" value="Trimer_LpxA-like_sf"/>
</dbReference>
<evidence type="ECO:0000256" key="2">
    <source>
        <dbReference type="ARBA" id="ARBA00022679"/>
    </source>
</evidence>